<evidence type="ECO:0000256" key="6">
    <source>
        <dbReference type="ARBA" id="ARBA00023098"/>
    </source>
</evidence>
<dbReference type="EC" id="2.5.1.41" evidence="1"/>
<dbReference type="Proteomes" id="UP001501729">
    <property type="component" value="Unassembled WGS sequence"/>
</dbReference>
<proteinExistence type="predicted"/>
<dbReference type="AlphaFoldDB" id="A0AAV3UNG8"/>
<evidence type="ECO:0000256" key="9">
    <source>
        <dbReference type="ARBA" id="ARBA00047288"/>
    </source>
</evidence>
<protein>
    <recommendedName>
        <fullName evidence="1">phosphoglycerol geranylgeranyltransferase</fullName>
        <ecNumber evidence="1">2.5.1.41</ecNumber>
    </recommendedName>
</protein>
<name>A0AAV3UNG8_9EURY</name>
<dbReference type="EMBL" id="BAABKX010000018">
    <property type="protein sequence ID" value="GAA5060355.1"/>
    <property type="molecule type" value="Genomic_DNA"/>
</dbReference>
<keyword evidence="5" id="KW-0460">Magnesium</keyword>
<organism evidence="10 11">
    <name type="scientific">Haladaptatus pallidirubidus</name>
    <dbReference type="NCBI Taxonomy" id="1008152"/>
    <lineage>
        <taxon>Archaea</taxon>
        <taxon>Methanobacteriati</taxon>
        <taxon>Methanobacteriota</taxon>
        <taxon>Stenosarchaea group</taxon>
        <taxon>Halobacteria</taxon>
        <taxon>Halobacteriales</taxon>
        <taxon>Haladaptataceae</taxon>
        <taxon>Haladaptatus</taxon>
    </lineage>
</organism>
<keyword evidence="11" id="KW-1185">Reference proteome</keyword>
<dbReference type="InterPro" id="IPR038597">
    <property type="entry name" value="GGGP/HepGP_synthase_sf"/>
</dbReference>
<keyword evidence="6" id="KW-0443">Lipid metabolism</keyword>
<dbReference type="GO" id="GO:0046474">
    <property type="term" value="P:glycerophospholipid biosynthetic process"/>
    <property type="evidence" value="ECO:0007669"/>
    <property type="project" value="UniProtKB-ARBA"/>
</dbReference>
<keyword evidence="8" id="KW-1208">Phospholipid metabolism</keyword>
<dbReference type="Gene3D" id="3.20.20.390">
    <property type="entry name" value="FMN-linked oxidoreductases"/>
    <property type="match status" value="2"/>
</dbReference>
<evidence type="ECO:0000313" key="11">
    <source>
        <dbReference type="Proteomes" id="UP001501729"/>
    </source>
</evidence>
<gene>
    <name evidence="10" type="ORF">GCM10025751_45400</name>
</gene>
<comment type="catalytic activity">
    <reaction evidence="9">
        <text>sn-glycerol 1-phosphate + (2E,6E,10E)-geranylgeranyl diphosphate = sn-3-O-(geranylgeranyl)glycerol 1-phosphate + diphosphate</text>
        <dbReference type="Rhea" id="RHEA:23404"/>
        <dbReference type="ChEBI" id="CHEBI:33019"/>
        <dbReference type="ChEBI" id="CHEBI:57677"/>
        <dbReference type="ChEBI" id="CHEBI:57685"/>
        <dbReference type="ChEBI" id="CHEBI:58756"/>
        <dbReference type="EC" id="2.5.1.41"/>
    </reaction>
</comment>
<evidence type="ECO:0000256" key="1">
    <source>
        <dbReference type="ARBA" id="ARBA00012676"/>
    </source>
</evidence>
<evidence type="ECO:0000256" key="7">
    <source>
        <dbReference type="ARBA" id="ARBA00023209"/>
    </source>
</evidence>
<evidence type="ECO:0000313" key="10">
    <source>
        <dbReference type="EMBL" id="GAA5060355.1"/>
    </source>
</evidence>
<dbReference type="PANTHER" id="PTHR40029">
    <property type="match status" value="1"/>
</dbReference>
<dbReference type="GO" id="GO:0046872">
    <property type="term" value="F:metal ion binding"/>
    <property type="evidence" value="ECO:0007669"/>
    <property type="project" value="UniProtKB-KW"/>
</dbReference>
<keyword evidence="4" id="KW-0479">Metal-binding</keyword>
<evidence type="ECO:0000256" key="2">
    <source>
        <dbReference type="ARBA" id="ARBA00022516"/>
    </source>
</evidence>
<dbReference type="PANTHER" id="PTHR40029:SF2">
    <property type="entry name" value="HEPTAPRENYLGLYCERYL PHOSPHATE SYNTHASE"/>
    <property type="match status" value="1"/>
</dbReference>
<keyword evidence="2" id="KW-0444">Lipid biosynthesis</keyword>
<dbReference type="RefSeq" id="WP_227773407.1">
    <property type="nucleotide sequence ID" value="NZ_BAABKX010000018.1"/>
</dbReference>
<evidence type="ECO:0000256" key="3">
    <source>
        <dbReference type="ARBA" id="ARBA00022679"/>
    </source>
</evidence>
<dbReference type="GO" id="GO:0047294">
    <property type="term" value="F:phosphoglycerol geranylgeranyltransferase activity"/>
    <property type="evidence" value="ECO:0007669"/>
    <property type="project" value="UniProtKB-EC"/>
</dbReference>
<dbReference type="GeneID" id="68613598"/>
<evidence type="ECO:0000256" key="8">
    <source>
        <dbReference type="ARBA" id="ARBA00023264"/>
    </source>
</evidence>
<reference evidence="10 11" key="1">
    <citation type="journal article" date="2019" name="Int. J. Syst. Evol. Microbiol.">
        <title>The Global Catalogue of Microorganisms (GCM) 10K type strain sequencing project: providing services to taxonomists for standard genome sequencing and annotation.</title>
        <authorList>
            <consortium name="The Broad Institute Genomics Platform"/>
            <consortium name="The Broad Institute Genome Sequencing Center for Infectious Disease"/>
            <person name="Wu L."/>
            <person name="Ma J."/>
        </authorList>
    </citation>
    <scope>NUCLEOTIDE SEQUENCE [LARGE SCALE GENOMIC DNA]</scope>
    <source>
        <strain evidence="10 11">JCM 17504</strain>
    </source>
</reference>
<sequence length="120" mass="12877">MATWAQWNHVTKVDPDKALHDEDTYAGIADTGTVAIIVEGTTNATEARVQPIIDALSSAQLFYEGGIHDYNSAYEMANVADTIVVGDMLHVAGIEAVEATVRGTTDAKYDSKSCALQSTW</sequence>
<dbReference type="GO" id="GO:0120536">
    <property type="term" value="F:heptaprenylglyceryl phosphate synthase activity"/>
    <property type="evidence" value="ECO:0007669"/>
    <property type="project" value="UniProtKB-ARBA"/>
</dbReference>
<evidence type="ECO:0000256" key="5">
    <source>
        <dbReference type="ARBA" id="ARBA00022842"/>
    </source>
</evidence>
<dbReference type="SUPFAM" id="SSF51395">
    <property type="entry name" value="FMN-linked oxidoreductases"/>
    <property type="match status" value="1"/>
</dbReference>
<dbReference type="Pfam" id="PF01884">
    <property type="entry name" value="PcrB"/>
    <property type="match status" value="1"/>
</dbReference>
<keyword evidence="7" id="KW-0594">Phospholipid biosynthesis</keyword>
<accession>A0AAV3UNG8</accession>
<dbReference type="InterPro" id="IPR008205">
    <property type="entry name" value="GGGP_HepGP_synthase"/>
</dbReference>
<keyword evidence="3" id="KW-0808">Transferase</keyword>
<dbReference type="InterPro" id="IPR039074">
    <property type="entry name" value="GGGP/HepGP_synthase_I"/>
</dbReference>
<comment type="caution">
    <text evidence="10">The sequence shown here is derived from an EMBL/GenBank/DDBJ whole genome shotgun (WGS) entry which is preliminary data.</text>
</comment>
<evidence type="ECO:0000256" key="4">
    <source>
        <dbReference type="ARBA" id="ARBA00022723"/>
    </source>
</evidence>